<gene>
    <name evidence="1" type="ORF">LSINAPIS_LOCUS6608</name>
</gene>
<organism evidence="1 2">
    <name type="scientific">Leptidea sinapis</name>
    <dbReference type="NCBI Taxonomy" id="189913"/>
    <lineage>
        <taxon>Eukaryota</taxon>
        <taxon>Metazoa</taxon>
        <taxon>Ecdysozoa</taxon>
        <taxon>Arthropoda</taxon>
        <taxon>Hexapoda</taxon>
        <taxon>Insecta</taxon>
        <taxon>Pterygota</taxon>
        <taxon>Neoptera</taxon>
        <taxon>Endopterygota</taxon>
        <taxon>Lepidoptera</taxon>
        <taxon>Glossata</taxon>
        <taxon>Ditrysia</taxon>
        <taxon>Papilionoidea</taxon>
        <taxon>Pieridae</taxon>
        <taxon>Dismorphiinae</taxon>
        <taxon>Leptidea</taxon>
    </lineage>
</organism>
<evidence type="ECO:0000313" key="2">
    <source>
        <dbReference type="Proteomes" id="UP000324832"/>
    </source>
</evidence>
<dbReference type="Proteomes" id="UP000324832">
    <property type="component" value="Unassembled WGS sequence"/>
</dbReference>
<reference evidence="1 2" key="1">
    <citation type="submission" date="2017-07" db="EMBL/GenBank/DDBJ databases">
        <authorList>
            <person name="Talla V."/>
            <person name="Backstrom N."/>
        </authorList>
    </citation>
    <scope>NUCLEOTIDE SEQUENCE [LARGE SCALE GENOMIC DNA]</scope>
</reference>
<name>A0A5E4QAE8_9NEOP</name>
<proteinExistence type="predicted"/>
<accession>A0A5E4QAE8</accession>
<dbReference type="AlphaFoldDB" id="A0A5E4QAE8"/>
<keyword evidence="2" id="KW-1185">Reference proteome</keyword>
<protein>
    <submittedName>
        <fullName evidence="1">Uncharacterized protein</fullName>
    </submittedName>
</protein>
<evidence type="ECO:0000313" key="1">
    <source>
        <dbReference type="EMBL" id="VVC94718.1"/>
    </source>
</evidence>
<dbReference type="EMBL" id="FZQP02002114">
    <property type="protein sequence ID" value="VVC94718.1"/>
    <property type="molecule type" value="Genomic_DNA"/>
</dbReference>
<sequence>MNFLAQLIKVVYSPAYTEDREGHIDRAESGTSLFTPQCYVLARTSPSYGANDVTSTGIMPRKRQQGRAMTARRSRETTLTRTLVVNSSVNSLLADFPEISNTWASLCLRWRYSASFNSIQCKQISHFLRQSRITNIKVINLDLSAEAMPQGKINDTSACDLQSRPPDDPGGFHLPLPLHGCLWVPLRKSISYGMREPA</sequence>